<dbReference type="OrthoDB" id="7250553at2"/>
<feature type="chain" id="PRO_5019391983" evidence="2">
    <location>
        <begin position="36"/>
        <end position="330"/>
    </location>
</feature>
<comment type="similarity">
    <text evidence="1">Belongs to the UPF0065 (bug) family.</text>
</comment>
<dbReference type="CDD" id="cd07012">
    <property type="entry name" value="PBP2_Bug_TTT"/>
    <property type="match status" value="1"/>
</dbReference>
<protein>
    <submittedName>
        <fullName evidence="3">Uncharacterized protein</fullName>
    </submittedName>
</protein>
<dbReference type="InterPro" id="IPR006311">
    <property type="entry name" value="TAT_signal"/>
</dbReference>
<dbReference type="PIRSF" id="PIRSF017082">
    <property type="entry name" value="YflP"/>
    <property type="match status" value="1"/>
</dbReference>
<proteinExistence type="inferred from homology"/>
<dbReference type="PROSITE" id="PS51318">
    <property type="entry name" value="TAT"/>
    <property type="match status" value="1"/>
</dbReference>
<dbReference type="InterPro" id="IPR005064">
    <property type="entry name" value="BUG"/>
</dbReference>
<dbReference type="Gene3D" id="3.40.190.150">
    <property type="entry name" value="Bordetella uptake gene, domain 1"/>
    <property type="match status" value="1"/>
</dbReference>
<evidence type="ECO:0000256" key="1">
    <source>
        <dbReference type="ARBA" id="ARBA00006987"/>
    </source>
</evidence>
<dbReference type="Pfam" id="PF03401">
    <property type="entry name" value="TctC"/>
    <property type="match status" value="1"/>
</dbReference>
<name>A0A447CXT5_9BRAD</name>
<evidence type="ECO:0000256" key="2">
    <source>
        <dbReference type="SAM" id="SignalP"/>
    </source>
</evidence>
<accession>A0A447CXT5</accession>
<evidence type="ECO:0000313" key="3">
    <source>
        <dbReference type="EMBL" id="VCU10161.1"/>
    </source>
</evidence>
<reference evidence="4" key="1">
    <citation type="submission" date="2018-10" db="EMBL/GenBank/DDBJ databases">
        <authorList>
            <person name="Peiro R."/>
            <person name="Begona"/>
            <person name="Cbmso G."/>
            <person name="Lopez M."/>
            <person name="Gonzalez S."/>
            <person name="Sacristan E."/>
            <person name="Castillo E."/>
        </authorList>
    </citation>
    <scope>NUCLEOTIDE SEQUENCE [LARGE SCALE GENOMIC DNA]</scope>
</reference>
<dbReference type="Gene3D" id="3.40.190.10">
    <property type="entry name" value="Periplasmic binding protein-like II"/>
    <property type="match status" value="1"/>
</dbReference>
<evidence type="ECO:0000313" key="4">
    <source>
        <dbReference type="Proteomes" id="UP000289200"/>
    </source>
</evidence>
<dbReference type="SUPFAM" id="SSF53850">
    <property type="entry name" value="Periplasmic binding protein-like II"/>
    <property type="match status" value="1"/>
</dbReference>
<gene>
    <name evidence="3" type="ORF">RHODGE_RHODGE_03347</name>
</gene>
<dbReference type="AlphaFoldDB" id="A0A447CXT5"/>
<feature type="signal peptide" evidence="2">
    <location>
        <begin position="1"/>
        <end position="35"/>
    </location>
</feature>
<sequence length="330" mass="34169">MSEIVTTGGMTRRKLLGVAAGAAAASVLAPHVARAAFPSEPITVIVPYAPGTTDQLVRILGQQMEKILGKPVVVETKPGAGGTVGATLVAKNAKPDGHTLLFAVTSVLSVAPHENKLPYGFADLRGVAQITSGPNMVGANPNAPFKDLRSLVAYAKANPEKVVYGSAGTGSSTHLAGEAFARAAGIKMTHIPFQGVTPSVTAAVGGTVQLVFGFAQAIWPQVEGKRLLAIAQFGEKRAKVIPDVPTFREGGVNFAMPPRVGFLAPAKTPDDVVEKIAAAAKEAIGAPDFVAFAERALAEVDYVGPAAFQRGLVEEDKTFSTLLREIGLAK</sequence>
<dbReference type="EMBL" id="UWOC01000162">
    <property type="protein sequence ID" value="VCU10161.1"/>
    <property type="molecule type" value="Genomic_DNA"/>
</dbReference>
<dbReference type="InterPro" id="IPR042100">
    <property type="entry name" value="Bug_dom1"/>
</dbReference>
<dbReference type="Proteomes" id="UP000289200">
    <property type="component" value="Unassembled WGS sequence"/>
</dbReference>
<dbReference type="PANTHER" id="PTHR42928:SF5">
    <property type="entry name" value="BLR1237 PROTEIN"/>
    <property type="match status" value="1"/>
</dbReference>
<organism evidence="3 4">
    <name type="scientific">Rhodoplanes serenus</name>
    <dbReference type="NCBI Taxonomy" id="200615"/>
    <lineage>
        <taxon>Bacteria</taxon>
        <taxon>Pseudomonadati</taxon>
        <taxon>Pseudomonadota</taxon>
        <taxon>Alphaproteobacteria</taxon>
        <taxon>Hyphomicrobiales</taxon>
        <taxon>Nitrobacteraceae</taxon>
        <taxon>Rhodoplanes</taxon>
    </lineage>
</organism>
<keyword evidence="2" id="KW-0732">Signal</keyword>
<keyword evidence="4" id="KW-1185">Reference proteome</keyword>
<dbReference type="PANTHER" id="PTHR42928">
    <property type="entry name" value="TRICARBOXYLATE-BINDING PROTEIN"/>
    <property type="match status" value="1"/>
</dbReference>
<comment type="caution">
    <text evidence="3">The sequence shown here is derived from an EMBL/GenBank/DDBJ whole genome shotgun (WGS) entry which is preliminary data.</text>
</comment>